<feature type="region of interest" description="Disordered" evidence="1">
    <location>
        <begin position="27"/>
        <end position="51"/>
    </location>
</feature>
<dbReference type="AlphaFoldDB" id="A0A0F7SE61"/>
<proteinExistence type="predicted"/>
<evidence type="ECO:0000313" key="2">
    <source>
        <dbReference type="EMBL" id="CDZ96271.1"/>
    </source>
</evidence>
<dbReference type="EMBL" id="LN483116">
    <property type="protein sequence ID" value="CDZ96271.1"/>
    <property type="molecule type" value="Genomic_DNA"/>
</dbReference>
<organism evidence="2">
    <name type="scientific">Phaffia rhodozyma</name>
    <name type="common">Yeast</name>
    <name type="synonym">Xanthophyllomyces dendrorhous</name>
    <dbReference type="NCBI Taxonomy" id="264483"/>
    <lineage>
        <taxon>Eukaryota</taxon>
        <taxon>Fungi</taxon>
        <taxon>Dikarya</taxon>
        <taxon>Basidiomycota</taxon>
        <taxon>Agaricomycotina</taxon>
        <taxon>Tremellomycetes</taxon>
        <taxon>Cystofilobasidiales</taxon>
        <taxon>Mrakiaceae</taxon>
        <taxon>Phaffia</taxon>
    </lineage>
</organism>
<accession>A0A0F7SE61</accession>
<sequence>MRPTLNALSKASRFPLKSKHANKDYYKGNRQSFPEGVGFRTGPPGRHANYRGKAGKSNFIIDDKKVRIFIGPGFESENSSVFKCSDLRPFAHTATKEGQGIEIGLPGTIKNRVQFYEDLNKRFNVGAAAKEIKTDSGSSSA</sequence>
<evidence type="ECO:0000256" key="1">
    <source>
        <dbReference type="SAM" id="MobiDB-lite"/>
    </source>
</evidence>
<reference evidence="2" key="1">
    <citation type="submission" date="2014-08" db="EMBL/GenBank/DDBJ databases">
        <authorList>
            <person name="Sharma Rahul"/>
            <person name="Thines Marco"/>
        </authorList>
    </citation>
    <scope>NUCLEOTIDE SEQUENCE</scope>
</reference>
<protein>
    <submittedName>
        <fullName evidence="2">Uncharacterized protein</fullName>
    </submittedName>
</protein>
<name>A0A0F7SE61_PHARH</name>